<dbReference type="Proteomes" id="UP000688137">
    <property type="component" value="Unassembled WGS sequence"/>
</dbReference>
<proteinExistence type="predicted"/>
<reference evidence="1" key="1">
    <citation type="submission" date="2021-01" db="EMBL/GenBank/DDBJ databases">
        <authorList>
            <consortium name="Genoscope - CEA"/>
            <person name="William W."/>
        </authorList>
    </citation>
    <scope>NUCLEOTIDE SEQUENCE</scope>
</reference>
<evidence type="ECO:0000313" key="2">
    <source>
        <dbReference type="Proteomes" id="UP000688137"/>
    </source>
</evidence>
<accession>A0A8S1NCB3</accession>
<keyword evidence="2" id="KW-1185">Reference proteome</keyword>
<name>A0A8S1NCB3_PARPR</name>
<evidence type="ECO:0000313" key="1">
    <source>
        <dbReference type="EMBL" id="CAD8088889.1"/>
    </source>
</evidence>
<sequence length="60" mass="7361">MADRRRYMMLLFAQVFTKLKNLENSLKKYEFYNSKSIAASIRIIQNVYFHLQQLIWNPQF</sequence>
<comment type="caution">
    <text evidence="1">The sequence shown here is derived from an EMBL/GenBank/DDBJ whole genome shotgun (WGS) entry which is preliminary data.</text>
</comment>
<protein>
    <submittedName>
        <fullName evidence="1">Uncharacterized protein</fullName>
    </submittedName>
</protein>
<organism evidence="1 2">
    <name type="scientific">Paramecium primaurelia</name>
    <dbReference type="NCBI Taxonomy" id="5886"/>
    <lineage>
        <taxon>Eukaryota</taxon>
        <taxon>Sar</taxon>
        <taxon>Alveolata</taxon>
        <taxon>Ciliophora</taxon>
        <taxon>Intramacronucleata</taxon>
        <taxon>Oligohymenophorea</taxon>
        <taxon>Peniculida</taxon>
        <taxon>Parameciidae</taxon>
        <taxon>Paramecium</taxon>
    </lineage>
</organism>
<gene>
    <name evidence="1" type="ORF">PPRIM_AZ9-3.1.T0820125</name>
</gene>
<dbReference type="AlphaFoldDB" id="A0A8S1NCB3"/>
<dbReference type="EMBL" id="CAJJDM010000085">
    <property type="protein sequence ID" value="CAD8088889.1"/>
    <property type="molecule type" value="Genomic_DNA"/>
</dbReference>